<proteinExistence type="predicted"/>
<dbReference type="AlphaFoldDB" id="A0A919YLQ7"/>
<reference evidence="1" key="1">
    <citation type="submission" date="2021-03" db="EMBL/GenBank/DDBJ databases">
        <title>Antimicrobial resistance genes in bacteria isolated from Japanese honey, and their potential for conferring macrolide and lincosamide resistance in the American foulbrood pathogen Paenibacillus larvae.</title>
        <authorList>
            <person name="Okamoto M."/>
            <person name="Kumagai M."/>
            <person name="Kanamori H."/>
            <person name="Takamatsu D."/>
        </authorList>
    </citation>
    <scope>NUCLEOTIDE SEQUENCE</scope>
    <source>
        <strain evidence="1">J40TS1</strain>
    </source>
</reference>
<comment type="caution">
    <text evidence="1">The sequence shown here is derived from an EMBL/GenBank/DDBJ whole genome shotgun (WGS) entry which is preliminary data.</text>
</comment>
<keyword evidence="2" id="KW-1185">Reference proteome</keyword>
<sequence length="678" mass="74798">MYPISPLLQHYLKQPERIVNTYATVGSSVYNKDRIVDWTVENSLSLGDELQLGTAIPSKLIIKLRTNEVIPPNTRIVPYVTVEFSGNSSNPAPTLGDSWGNTGNAWGQEEQTWGGFAPSDWIPMGEFYVDSRERQKDVWVFTCYDRLVMADVPYISSLTYPTTMQAVWDEICTRLDFHYGSSVQINPAYRVPVGPAGYSCRQVMGYIAAAHAACIYMGKNGELKWRQFKAGEAVSAHMSLSDYVHIKQTNPVKQYRRVVVKYNLLDNLTYEAGTGSENETLYVDCPFATQATTNDLLQRLNGFAYQPVTIPARGYPQYEQGDRISFDQKSNTAWGNANFSWKSAKIPWGGITHYETILMHVVFTYAGGIKMQLESKSKSDQQSEFVVKGALTQQIELLNENAVRKGIPYFGVTISPENGFTVQRSDGISSSTWNSDKFEFNVIGQKVFWLDTINKKLKFSGTLEGADGIFSGRLEAGEVIGSTIIGGEITGSSIWGGVIRGSNIYGTNIATSEGSFPLAEMSSSDNMFRVKQSNTNYAEFRANYTPTGGAAVPALRFVRGNDYMDFGGIGPGGIFGMQAQNDFYLMSSRGVYHFLSYFNDFSQVTDLRTGTTLRQELDNLNITVGALVSMINGKATSGISTGFSGSHNHGIPDGTVLMRFDGSPVTYHAAPAHSHAQI</sequence>
<dbReference type="EMBL" id="BOSE01000001">
    <property type="protein sequence ID" value="GIP14401.1"/>
    <property type="molecule type" value="Genomic_DNA"/>
</dbReference>
<gene>
    <name evidence="1" type="ORF">J40TS1_00430</name>
</gene>
<accession>A0A919YLQ7</accession>
<protein>
    <submittedName>
        <fullName evidence="1">Uncharacterized protein</fullName>
    </submittedName>
</protein>
<organism evidence="1 2">
    <name type="scientific">Paenibacillus montaniterrae</name>
    <dbReference type="NCBI Taxonomy" id="429341"/>
    <lineage>
        <taxon>Bacteria</taxon>
        <taxon>Bacillati</taxon>
        <taxon>Bacillota</taxon>
        <taxon>Bacilli</taxon>
        <taxon>Bacillales</taxon>
        <taxon>Paenibacillaceae</taxon>
        <taxon>Paenibacillus</taxon>
    </lineage>
</organism>
<evidence type="ECO:0000313" key="1">
    <source>
        <dbReference type="EMBL" id="GIP14401.1"/>
    </source>
</evidence>
<name>A0A919YLQ7_9BACL</name>
<dbReference type="Proteomes" id="UP000683139">
    <property type="component" value="Unassembled WGS sequence"/>
</dbReference>
<dbReference type="RefSeq" id="WP_213512562.1">
    <property type="nucleotide sequence ID" value="NZ_BOSE01000001.1"/>
</dbReference>
<evidence type="ECO:0000313" key="2">
    <source>
        <dbReference type="Proteomes" id="UP000683139"/>
    </source>
</evidence>